<dbReference type="Proteomes" id="UP000688137">
    <property type="component" value="Unassembled WGS sequence"/>
</dbReference>
<accession>A0A8S1PV01</accession>
<name>A0A8S1PV01_PARPR</name>
<keyword evidence="2" id="KW-1185">Reference proteome</keyword>
<sequence length="155" mass="18791">MKYENDTKQIDKSTIQTPKLMSQNQSRRIISRLIVRIRNYKGVLVIYDSTTRHKILMSQLCQPMFIHSHRIVQSNKQSTFESPKLKRYCLNLDNHHLNIIKQQNYKKKVEQVNKFQKETQLCHPYKRIKRKHNKFYRLKVKSKQLKLLNSFQIYG</sequence>
<dbReference type="AlphaFoldDB" id="A0A8S1PV01"/>
<comment type="caution">
    <text evidence="1">The sequence shown here is derived from an EMBL/GenBank/DDBJ whole genome shotgun (WGS) entry which is preliminary data.</text>
</comment>
<gene>
    <name evidence="1" type="ORF">PPRIM_AZ9-3.1.T1300126</name>
</gene>
<proteinExistence type="predicted"/>
<dbReference type="EMBL" id="CAJJDM010000133">
    <property type="protein sequence ID" value="CAD8106448.1"/>
    <property type="molecule type" value="Genomic_DNA"/>
</dbReference>
<evidence type="ECO:0000313" key="1">
    <source>
        <dbReference type="EMBL" id="CAD8106448.1"/>
    </source>
</evidence>
<reference evidence="1" key="1">
    <citation type="submission" date="2021-01" db="EMBL/GenBank/DDBJ databases">
        <authorList>
            <consortium name="Genoscope - CEA"/>
            <person name="William W."/>
        </authorList>
    </citation>
    <scope>NUCLEOTIDE SEQUENCE</scope>
</reference>
<organism evidence="1 2">
    <name type="scientific">Paramecium primaurelia</name>
    <dbReference type="NCBI Taxonomy" id="5886"/>
    <lineage>
        <taxon>Eukaryota</taxon>
        <taxon>Sar</taxon>
        <taxon>Alveolata</taxon>
        <taxon>Ciliophora</taxon>
        <taxon>Intramacronucleata</taxon>
        <taxon>Oligohymenophorea</taxon>
        <taxon>Peniculida</taxon>
        <taxon>Parameciidae</taxon>
        <taxon>Paramecium</taxon>
    </lineage>
</organism>
<protein>
    <submittedName>
        <fullName evidence="1">Uncharacterized protein</fullName>
    </submittedName>
</protein>
<evidence type="ECO:0000313" key="2">
    <source>
        <dbReference type="Proteomes" id="UP000688137"/>
    </source>
</evidence>